<name>A0A8T2SJB8_CERRI</name>
<accession>A0A8T2SJB8</accession>
<keyword evidence="1" id="KW-1133">Transmembrane helix</keyword>
<proteinExistence type="predicted"/>
<protein>
    <submittedName>
        <fullName evidence="2">Uncharacterized protein</fullName>
    </submittedName>
</protein>
<evidence type="ECO:0000313" key="2">
    <source>
        <dbReference type="EMBL" id="KAH7332044.1"/>
    </source>
</evidence>
<reference evidence="2" key="1">
    <citation type="submission" date="2021-08" db="EMBL/GenBank/DDBJ databases">
        <title>WGS assembly of Ceratopteris richardii.</title>
        <authorList>
            <person name="Marchant D.B."/>
            <person name="Chen G."/>
            <person name="Jenkins J."/>
            <person name="Shu S."/>
            <person name="Leebens-Mack J."/>
            <person name="Grimwood J."/>
            <person name="Schmutz J."/>
            <person name="Soltis P."/>
            <person name="Soltis D."/>
            <person name="Chen Z.-H."/>
        </authorList>
    </citation>
    <scope>NUCLEOTIDE SEQUENCE</scope>
    <source>
        <strain evidence="2">Whitten #5841</strain>
        <tissue evidence="2">Leaf</tissue>
    </source>
</reference>
<keyword evidence="1" id="KW-0812">Transmembrane</keyword>
<organism evidence="2 3">
    <name type="scientific">Ceratopteris richardii</name>
    <name type="common">Triangle waterfern</name>
    <dbReference type="NCBI Taxonomy" id="49495"/>
    <lineage>
        <taxon>Eukaryota</taxon>
        <taxon>Viridiplantae</taxon>
        <taxon>Streptophyta</taxon>
        <taxon>Embryophyta</taxon>
        <taxon>Tracheophyta</taxon>
        <taxon>Polypodiopsida</taxon>
        <taxon>Polypodiidae</taxon>
        <taxon>Polypodiales</taxon>
        <taxon>Pteridineae</taxon>
        <taxon>Pteridaceae</taxon>
        <taxon>Parkerioideae</taxon>
        <taxon>Ceratopteris</taxon>
    </lineage>
</organism>
<gene>
    <name evidence="2" type="ORF">KP509_20G065300</name>
</gene>
<evidence type="ECO:0000313" key="3">
    <source>
        <dbReference type="Proteomes" id="UP000825935"/>
    </source>
</evidence>
<dbReference type="EMBL" id="CM035425">
    <property type="protein sequence ID" value="KAH7332044.1"/>
    <property type="molecule type" value="Genomic_DNA"/>
</dbReference>
<dbReference type="Proteomes" id="UP000825935">
    <property type="component" value="Chromosome 20"/>
</dbReference>
<sequence length="104" mass="11543">MAYSLGQMQEGYLFPCGDGRSALNYLINELKEAHMMLSFRIASGLKELTVFTFILSLIACPGLSTIWHLTTPNSHGVTYFIHELLDIYSPHIDCLLPSGDASFS</sequence>
<evidence type="ECO:0000256" key="1">
    <source>
        <dbReference type="SAM" id="Phobius"/>
    </source>
</evidence>
<feature type="transmembrane region" description="Helical" evidence="1">
    <location>
        <begin position="48"/>
        <end position="69"/>
    </location>
</feature>
<keyword evidence="3" id="KW-1185">Reference proteome</keyword>
<keyword evidence="1" id="KW-0472">Membrane</keyword>
<dbReference type="AlphaFoldDB" id="A0A8T2SJB8"/>
<comment type="caution">
    <text evidence="2">The sequence shown here is derived from an EMBL/GenBank/DDBJ whole genome shotgun (WGS) entry which is preliminary data.</text>
</comment>